<dbReference type="InterPro" id="IPR038729">
    <property type="entry name" value="Rad50/SbcC_AAA"/>
</dbReference>
<comment type="caution">
    <text evidence="6">The sequence shown here is derived from an EMBL/GenBank/DDBJ whole genome shotgun (WGS) entry which is preliminary data.</text>
</comment>
<dbReference type="EMBL" id="JACHJN010000006">
    <property type="protein sequence ID" value="MBB5957414.1"/>
    <property type="molecule type" value="Genomic_DNA"/>
</dbReference>
<evidence type="ECO:0000256" key="3">
    <source>
        <dbReference type="ARBA" id="ARBA00013368"/>
    </source>
</evidence>
<dbReference type="PANTHER" id="PTHR32114">
    <property type="entry name" value="ABC TRANSPORTER ABCH.3"/>
    <property type="match status" value="1"/>
</dbReference>
<evidence type="ECO:0000313" key="6">
    <source>
        <dbReference type="EMBL" id="MBB5957414.1"/>
    </source>
</evidence>
<dbReference type="RefSeq" id="WP_184692497.1">
    <property type="nucleotide sequence ID" value="NZ_JACHJN010000006.1"/>
</dbReference>
<organism evidence="6 7">
    <name type="scientific">Saccharothrix tamanrassetensis</name>
    <dbReference type="NCBI Taxonomy" id="1051531"/>
    <lineage>
        <taxon>Bacteria</taxon>
        <taxon>Bacillati</taxon>
        <taxon>Actinomycetota</taxon>
        <taxon>Actinomycetes</taxon>
        <taxon>Pseudonocardiales</taxon>
        <taxon>Pseudonocardiaceae</taxon>
        <taxon>Saccharothrix</taxon>
    </lineage>
</organism>
<reference evidence="6 7" key="1">
    <citation type="submission" date="2020-08" db="EMBL/GenBank/DDBJ databases">
        <title>Genomic Encyclopedia of Type Strains, Phase III (KMG-III): the genomes of soil and plant-associated and newly described type strains.</title>
        <authorList>
            <person name="Whitman W."/>
        </authorList>
    </citation>
    <scope>NUCLEOTIDE SEQUENCE [LARGE SCALE GENOMIC DNA]</scope>
    <source>
        <strain evidence="6 7">CECT 8640</strain>
    </source>
</reference>
<dbReference type="Pfam" id="PF13476">
    <property type="entry name" value="AAA_23"/>
    <property type="match status" value="1"/>
</dbReference>
<dbReference type="GO" id="GO:0016887">
    <property type="term" value="F:ATP hydrolysis activity"/>
    <property type="evidence" value="ECO:0007669"/>
    <property type="project" value="InterPro"/>
</dbReference>
<dbReference type="PANTHER" id="PTHR32114:SF2">
    <property type="entry name" value="ABC TRANSPORTER ABCH.3"/>
    <property type="match status" value="1"/>
</dbReference>
<evidence type="ECO:0000256" key="4">
    <source>
        <dbReference type="SAM" id="Coils"/>
    </source>
</evidence>
<dbReference type="InterPro" id="IPR027417">
    <property type="entry name" value="P-loop_NTPase"/>
</dbReference>
<sequence length="681" mass="76318">MLLHKVSLEEFGAYRGKQSLDLLTRKNRPIILIGGLNGCGKTTLLDAIQLALYGPRARCSGRGNRPYETYLRESINRQADPTRGASVALEFAMPIEGEEHYYRVIRSWRTSGKSVKEYLSVWIDENYGERLAAGNRLSVDPKLNYSKALSEGWSDHVEDLLPLEVASLFFFDGEKIESLADPERAASVIESAVHSLLGVNTVEQLRTDLLVLQRRQRLSGEDQQTLAKIRERELELEVAIEAVTDAEHRVASCRTQLDRVKKERKAVEDAFAKEGGTLFNRREELQAERDRVAEELAAVRAALTHLASGALPFAMLHDQLETAGAQAAREREAEQARQVLGVLEERDQWVVDMIGGSTPSEAHASLFEKLDSDRARWSSAAQLDVTLGLPQDFSVQLAALRQALSSDMSRARELLQTSREAADKLAQLERQLAGVPAEAKIEALQQALEQHRAAVAVAEAAYAQAVLNSKDLKRRRDSIANELERSHQERVRTLIKAEEAQRIVSYSDRARDTLERFGNALLKRHINRLEVAVLQSFKELMRKHDLVHDLQIDVDKFTLTLSNEEGEPIDPGRLSAGERQLLAVSLLWGLVKVAGNRLPSVIDTPLGRLDSRHRQHLVDRYFPHASHQVLLLSTDEEIDEQLLSRLQKSIAHSYTLVHDDTTLTTTVQPGYWWATGGSHVA</sequence>
<dbReference type="NCBIfam" id="TIGR03185">
    <property type="entry name" value="DNA_S_dndD"/>
    <property type="match status" value="1"/>
</dbReference>
<gene>
    <name evidence="6" type="ORF">FHS29_004009</name>
</gene>
<dbReference type="AlphaFoldDB" id="A0A841CM17"/>
<dbReference type="Gene3D" id="3.40.50.300">
    <property type="entry name" value="P-loop containing nucleotide triphosphate hydrolases"/>
    <property type="match status" value="2"/>
</dbReference>
<evidence type="ECO:0000256" key="1">
    <source>
        <dbReference type="ARBA" id="ARBA00006930"/>
    </source>
</evidence>
<keyword evidence="7" id="KW-1185">Reference proteome</keyword>
<dbReference type="InterPro" id="IPR017599">
    <property type="entry name" value="DNA_S_DndD"/>
</dbReference>
<comment type="subunit">
    <text evidence="2">Heterodimer of SbcC and SbcD.</text>
</comment>
<dbReference type="Proteomes" id="UP000547510">
    <property type="component" value="Unassembled WGS sequence"/>
</dbReference>
<comment type="similarity">
    <text evidence="1">Belongs to the SMC family. SbcC subfamily.</text>
</comment>
<feature type="coiled-coil region" evidence="4">
    <location>
        <begin position="411"/>
        <end position="489"/>
    </location>
</feature>
<feature type="coiled-coil region" evidence="4">
    <location>
        <begin position="243"/>
        <end position="302"/>
    </location>
</feature>
<dbReference type="GO" id="GO:0006302">
    <property type="term" value="P:double-strand break repair"/>
    <property type="evidence" value="ECO:0007669"/>
    <property type="project" value="InterPro"/>
</dbReference>
<protein>
    <recommendedName>
        <fullName evidence="3">Nuclease SbcCD subunit C</fullName>
    </recommendedName>
</protein>
<proteinExistence type="inferred from homology"/>
<accession>A0A841CM17</accession>
<keyword evidence="4" id="KW-0175">Coiled coil</keyword>
<feature type="domain" description="Rad50/SbcC-type AAA" evidence="5">
    <location>
        <begin position="5"/>
        <end position="296"/>
    </location>
</feature>
<name>A0A841CM17_9PSEU</name>
<dbReference type="SUPFAM" id="SSF52540">
    <property type="entry name" value="P-loop containing nucleoside triphosphate hydrolases"/>
    <property type="match status" value="1"/>
</dbReference>
<evidence type="ECO:0000259" key="5">
    <source>
        <dbReference type="Pfam" id="PF13476"/>
    </source>
</evidence>
<evidence type="ECO:0000256" key="2">
    <source>
        <dbReference type="ARBA" id="ARBA00011322"/>
    </source>
</evidence>
<evidence type="ECO:0000313" key="7">
    <source>
        <dbReference type="Proteomes" id="UP000547510"/>
    </source>
</evidence>